<organism evidence="3 4">
    <name type="scientific">Abyssalbus ytuae</name>
    <dbReference type="NCBI Taxonomy" id="2926907"/>
    <lineage>
        <taxon>Bacteria</taxon>
        <taxon>Pseudomonadati</taxon>
        <taxon>Bacteroidota</taxon>
        <taxon>Flavobacteriia</taxon>
        <taxon>Flavobacteriales</taxon>
        <taxon>Flavobacteriaceae</taxon>
        <taxon>Abyssalbus</taxon>
    </lineage>
</organism>
<evidence type="ECO:0000313" key="4">
    <source>
        <dbReference type="Proteomes" id="UP000831290"/>
    </source>
</evidence>
<sequence length="395" mass="45783">MNKNILNTDIQIFINENLNTDISSLLLKKVSFEGVSLKEVVWQIEAKKKCKKKLSIWYNTPKIYFPNKLNIEQTSSQITARYKSNLVDGKTLVDITGGFGIDSYFFSKKINKVTHCEIDENLSAIVQYNNKILNVKNIETVPENGLRFLKESNLFYDWIYIDPSRRNDIKGKVFRLEDCLPQVPENLDFLFEHSNNILIKTSPLLDLSIGTRELKFVKQIHIIAVNNDVKEELWVLDKNYKGDIEIITVNLKKDEDEKFSFYLTEEKNACAEYTLPKSFLYEPNSAILKSGAFNLISKKLNIGKLHQHSHLYTSEVFTSNFPGRSFKIIQVLPYQKKILKENFKITKANITTRNFPENVAGIRKKLKIKEGGDIYLFFTTLMNEEKSIIICNKIH</sequence>
<dbReference type="InterPro" id="IPR041497">
    <property type="entry name" value="Thump-like"/>
</dbReference>
<proteinExistence type="predicted"/>
<keyword evidence="3" id="KW-0489">Methyltransferase</keyword>
<dbReference type="InterPro" id="IPR054168">
    <property type="entry name" value="PG_1098_Fer"/>
</dbReference>
<evidence type="ECO:0000259" key="2">
    <source>
        <dbReference type="Pfam" id="PF22013"/>
    </source>
</evidence>
<dbReference type="Gene3D" id="1.10.10.1110">
    <property type="entry name" value="Methyltransferase PG1098, N-terminal domain"/>
    <property type="match status" value="1"/>
</dbReference>
<dbReference type="Pfam" id="PF22013">
    <property type="entry name" value="PG_1098_Fer"/>
    <property type="match status" value="1"/>
</dbReference>
<name>A0A9E7D1I9_9FLAO</name>
<reference evidence="3" key="1">
    <citation type="submission" date="2022-03" db="EMBL/GenBank/DDBJ databases">
        <title>Description of Abyssus ytuae gen. nov., sp. nov., a novel member of the family Flavobacteriaceae isolated from the sediment of Mariana Trench.</title>
        <authorList>
            <person name="Zhang J."/>
            <person name="Xu X."/>
        </authorList>
    </citation>
    <scope>NUCLEOTIDE SEQUENCE</scope>
    <source>
        <strain evidence="3">MT3330</strain>
    </source>
</reference>
<dbReference type="Gene3D" id="3.40.50.150">
    <property type="entry name" value="Vaccinia Virus protein VP39"/>
    <property type="match status" value="1"/>
</dbReference>
<evidence type="ECO:0000313" key="3">
    <source>
        <dbReference type="EMBL" id="UOB17153.1"/>
    </source>
</evidence>
<dbReference type="Proteomes" id="UP000831290">
    <property type="component" value="Chromosome"/>
</dbReference>
<dbReference type="GO" id="GO:0032259">
    <property type="term" value="P:methylation"/>
    <property type="evidence" value="ECO:0007669"/>
    <property type="project" value="UniProtKB-KW"/>
</dbReference>
<dbReference type="GO" id="GO:0008168">
    <property type="term" value="F:methyltransferase activity"/>
    <property type="evidence" value="ECO:0007669"/>
    <property type="project" value="UniProtKB-KW"/>
</dbReference>
<dbReference type="SUPFAM" id="SSF53335">
    <property type="entry name" value="S-adenosyl-L-methionine-dependent methyltransferases"/>
    <property type="match status" value="1"/>
</dbReference>
<evidence type="ECO:0000259" key="1">
    <source>
        <dbReference type="Pfam" id="PF18096"/>
    </source>
</evidence>
<dbReference type="InterPro" id="IPR029063">
    <property type="entry name" value="SAM-dependent_MTases_sf"/>
</dbReference>
<dbReference type="AlphaFoldDB" id="A0A9E7D1I9"/>
<feature type="domain" description="THUMP-like" evidence="1">
    <location>
        <begin position="323"/>
        <end position="393"/>
    </location>
</feature>
<accession>A0A9E7D1I9</accession>
<dbReference type="Pfam" id="PF18096">
    <property type="entry name" value="Thump_like"/>
    <property type="match status" value="1"/>
</dbReference>
<dbReference type="EMBL" id="CP094358">
    <property type="protein sequence ID" value="UOB17153.1"/>
    <property type="molecule type" value="Genomic_DNA"/>
</dbReference>
<feature type="domain" description="PG-1098 ferredoxin-like" evidence="2">
    <location>
        <begin position="279"/>
        <end position="322"/>
    </location>
</feature>
<dbReference type="KEGG" id="fbm:MQE35_15605"/>
<keyword evidence="3" id="KW-0808">Transferase</keyword>
<keyword evidence="4" id="KW-1185">Reference proteome</keyword>
<gene>
    <name evidence="3" type="ORF">MQE35_15605</name>
</gene>
<protein>
    <submittedName>
        <fullName evidence="3">Class I SAM-dependent methyltransferase</fullName>
    </submittedName>
</protein>
<dbReference type="RefSeq" id="WP_255842426.1">
    <property type="nucleotide sequence ID" value="NZ_CP094358.1"/>
</dbReference>